<evidence type="ECO:0000313" key="1">
    <source>
        <dbReference type="EMBL" id="HIU21908.1"/>
    </source>
</evidence>
<comment type="caution">
    <text evidence="1">The sequence shown here is derived from an EMBL/GenBank/DDBJ whole genome shotgun (WGS) entry which is preliminary data.</text>
</comment>
<protein>
    <submittedName>
        <fullName evidence="1">Uncharacterized protein</fullName>
    </submittedName>
</protein>
<reference evidence="1" key="1">
    <citation type="submission" date="2020-10" db="EMBL/GenBank/DDBJ databases">
        <authorList>
            <person name="Gilroy R."/>
        </authorList>
    </citation>
    <scope>NUCLEOTIDE SEQUENCE</scope>
    <source>
        <strain evidence="1">1063</strain>
    </source>
</reference>
<dbReference type="AlphaFoldDB" id="A0A9D1L3G8"/>
<name>A0A9D1L3G8_9FIRM</name>
<dbReference type="EMBL" id="DVMN01000123">
    <property type="protein sequence ID" value="HIU21908.1"/>
    <property type="molecule type" value="Genomic_DNA"/>
</dbReference>
<organism evidence="1 2">
    <name type="scientific">Candidatus Limadaptatus stercorigallinarum</name>
    <dbReference type="NCBI Taxonomy" id="2840845"/>
    <lineage>
        <taxon>Bacteria</taxon>
        <taxon>Bacillati</taxon>
        <taxon>Bacillota</taxon>
        <taxon>Clostridia</taxon>
        <taxon>Eubacteriales</taxon>
        <taxon>Candidatus Limadaptatus</taxon>
    </lineage>
</organism>
<dbReference type="Proteomes" id="UP000824088">
    <property type="component" value="Unassembled WGS sequence"/>
</dbReference>
<reference evidence="1" key="2">
    <citation type="journal article" date="2021" name="PeerJ">
        <title>Extensive microbial diversity within the chicken gut microbiome revealed by metagenomics and culture.</title>
        <authorList>
            <person name="Gilroy R."/>
            <person name="Ravi A."/>
            <person name="Getino M."/>
            <person name="Pursley I."/>
            <person name="Horton D.L."/>
            <person name="Alikhan N.F."/>
            <person name="Baker D."/>
            <person name="Gharbi K."/>
            <person name="Hall N."/>
            <person name="Watson M."/>
            <person name="Adriaenssens E.M."/>
            <person name="Foster-Nyarko E."/>
            <person name="Jarju S."/>
            <person name="Secka A."/>
            <person name="Antonio M."/>
            <person name="Oren A."/>
            <person name="Chaudhuri R.R."/>
            <person name="La Ragione R."/>
            <person name="Hildebrand F."/>
            <person name="Pallen M.J."/>
        </authorList>
    </citation>
    <scope>NUCLEOTIDE SEQUENCE</scope>
    <source>
        <strain evidence="1">1063</strain>
    </source>
</reference>
<gene>
    <name evidence="1" type="ORF">IAD51_06770</name>
</gene>
<evidence type="ECO:0000313" key="2">
    <source>
        <dbReference type="Proteomes" id="UP000824088"/>
    </source>
</evidence>
<accession>A0A9D1L3G8</accession>
<sequence length="128" mass="14068">MYSVPSDDNLRMETPYVNPNIPSHAESTERTAAYPADAALAAEYSALENPLVLAARAFEYGETVVLAVLTEPIYLSSDRAALKTLLKDNAEKNTGKSVAVSFDLEVYRRISRDMSDGLKTVLLKRVLT</sequence>
<proteinExistence type="predicted"/>